<dbReference type="GO" id="GO:0000981">
    <property type="term" value="F:DNA-binding transcription factor activity, RNA polymerase II-specific"/>
    <property type="evidence" value="ECO:0007669"/>
    <property type="project" value="TreeGrafter"/>
</dbReference>
<name>A0A401Q960_SCYTO</name>
<dbReference type="PANTHER" id="PTHR11793">
    <property type="entry name" value="BASIC HELIX-LOOP-HELIX TRANSCRIPTION FACTOR"/>
    <property type="match status" value="1"/>
</dbReference>
<dbReference type="Proteomes" id="UP000288216">
    <property type="component" value="Unassembled WGS sequence"/>
</dbReference>
<feature type="compositionally biased region" description="Polar residues" evidence="7">
    <location>
        <begin position="37"/>
        <end position="53"/>
    </location>
</feature>
<reference evidence="8 9" key="1">
    <citation type="journal article" date="2018" name="Nat. Ecol. Evol.">
        <title>Shark genomes provide insights into elasmobranch evolution and the origin of vertebrates.</title>
        <authorList>
            <person name="Hara Y"/>
            <person name="Yamaguchi K"/>
            <person name="Onimaru K"/>
            <person name="Kadota M"/>
            <person name="Koyanagi M"/>
            <person name="Keeley SD"/>
            <person name="Tatsumi K"/>
            <person name="Tanaka K"/>
            <person name="Motone F"/>
            <person name="Kageyama Y"/>
            <person name="Nozu R"/>
            <person name="Adachi N"/>
            <person name="Nishimura O"/>
            <person name="Nakagawa R"/>
            <person name="Tanegashima C"/>
            <person name="Kiyatake I"/>
            <person name="Matsumoto R"/>
            <person name="Murakumo K"/>
            <person name="Nishida K"/>
            <person name="Terakita A"/>
            <person name="Kuratani S"/>
            <person name="Sato K"/>
            <person name="Hyodo S Kuraku.S."/>
        </authorList>
    </citation>
    <scope>NUCLEOTIDE SEQUENCE [LARGE SCALE GENOMIC DNA]</scope>
</reference>
<dbReference type="PANTHER" id="PTHR11793:SF11">
    <property type="entry name" value="TRANSCRIPTION FACTOR 12"/>
    <property type="match status" value="1"/>
</dbReference>
<dbReference type="GO" id="GO:0005667">
    <property type="term" value="C:transcription regulator complex"/>
    <property type="evidence" value="ECO:0007669"/>
    <property type="project" value="TreeGrafter"/>
</dbReference>
<feature type="region of interest" description="Disordered" evidence="7">
    <location>
        <begin position="37"/>
        <end position="71"/>
    </location>
</feature>
<sequence>MSELLLTCVVSLQPYPPSDVNSTLPPVASFHRSANTSTSFVTTSHTPPLNTSEGLMGHRGTTGGGSQTGDALGKALASVSWKADAAHPPGARQACARWS</sequence>
<organism evidence="8 9">
    <name type="scientific">Scyliorhinus torazame</name>
    <name type="common">Cloudy catshark</name>
    <name type="synonym">Catulus torazame</name>
    <dbReference type="NCBI Taxonomy" id="75743"/>
    <lineage>
        <taxon>Eukaryota</taxon>
        <taxon>Metazoa</taxon>
        <taxon>Chordata</taxon>
        <taxon>Craniata</taxon>
        <taxon>Vertebrata</taxon>
        <taxon>Chondrichthyes</taxon>
        <taxon>Elasmobranchii</taxon>
        <taxon>Galeomorphii</taxon>
        <taxon>Galeoidea</taxon>
        <taxon>Carcharhiniformes</taxon>
        <taxon>Scyliorhinidae</taxon>
        <taxon>Scyliorhinus</taxon>
    </lineage>
</organism>
<keyword evidence="2" id="KW-0217">Developmental protein</keyword>
<proteinExistence type="predicted"/>
<comment type="caution">
    <text evidence="8">The sequence shown here is derived from an EMBL/GenBank/DDBJ whole genome shotgun (WGS) entry which is preliminary data.</text>
</comment>
<dbReference type="AlphaFoldDB" id="A0A401Q960"/>
<keyword evidence="3" id="KW-0805">Transcription regulation</keyword>
<dbReference type="EMBL" id="BFAA01021767">
    <property type="protein sequence ID" value="GCB81857.1"/>
    <property type="molecule type" value="Genomic_DNA"/>
</dbReference>
<dbReference type="InterPro" id="IPR051098">
    <property type="entry name" value="NeuroDiff_E-box_TFs"/>
</dbReference>
<keyword evidence="6" id="KW-0539">Nucleus</keyword>
<evidence type="ECO:0000256" key="2">
    <source>
        <dbReference type="ARBA" id="ARBA00022473"/>
    </source>
</evidence>
<evidence type="ECO:0000313" key="9">
    <source>
        <dbReference type="Proteomes" id="UP000288216"/>
    </source>
</evidence>
<dbReference type="STRING" id="75743.A0A401Q960"/>
<evidence type="ECO:0000256" key="6">
    <source>
        <dbReference type="ARBA" id="ARBA00023242"/>
    </source>
</evidence>
<dbReference type="GO" id="GO:0005634">
    <property type="term" value="C:nucleus"/>
    <property type="evidence" value="ECO:0007669"/>
    <property type="project" value="UniProtKB-SubCell"/>
</dbReference>
<evidence type="ECO:0000256" key="7">
    <source>
        <dbReference type="SAM" id="MobiDB-lite"/>
    </source>
</evidence>
<evidence type="ECO:0000256" key="3">
    <source>
        <dbReference type="ARBA" id="ARBA00023015"/>
    </source>
</evidence>
<keyword evidence="4" id="KW-0238">DNA-binding</keyword>
<dbReference type="GO" id="GO:0000785">
    <property type="term" value="C:chromatin"/>
    <property type="evidence" value="ECO:0007669"/>
    <property type="project" value="TreeGrafter"/>
</dbReference>
<comment type="subcellular location">
    <subcellularLocation>
        <location evidence="1">Nucleus</location>
    </subcellularLocation>
</comment>
<accession>A0A401Q960</accession>
<evidence type="ECO:0000256" key="5">
    <source>
        <dbReference type="ARBA" id="ARBA00023163"/>
    </source>
</evidence>
<keyword evidence="9" id="KW-1185">Reference proteome</keyword>
<evidence type="ECO:0000256" key="1">
    <source>
        <dbReference type="ARBA" id="ARBA00004123"/>
    </source>
</evidence>
<evidence type="ECO:0000313" key="8">
    <source>
        <dbReference type="EMBL" id="GCB81857.1"/>
    </source>
</evidence>
<dbReference type="GO" id="GO:0000978">
    <property type="term" value="F:RNA polymerase II cis-regulatory region sequence-specific DNA binding"/>
    <property type="evidence" value="ECO:0007669"/>
    <property type="project" value="TreeGrafter"/>
</dbReference>
<protein>
    <submittedName>
        <fullName evidence="8">Uncharacterized protein</fullName>
    </submittedName>
</protein>
<evidence type="ECO:0000256" key="4">
    <source>
        <dbReference type="ARBA" id="ARBA00023125"/>
    </source>
</evidence>
<keyword evidence="5" id="KW-0804">Transcription</keyword>
<gene>
    <name evidence="8" type="ORF">scyTo_0022246</name>
</gene>